<evidence type="ECO:0000256" key="3">
    <source>
        <dbReference type="ARBA" id="ARBA00022505"/>
    </source>
</evidence>
<protein>
    <submittedName>
        <fullName evidence="9">Molybdopterin-dependent oxidoreductase</fullName>
    </submittedName>
</protein>
<organism evidence="9 10">
    <name type="scientific">Selenomonas montiformis</name>
    <dbReference type="NCBI Taxonomy" id="2652285"/>
    <lineage>
        <taxon>Bacteria</taxon>
        <taxon>Bacillati</taxon>
        <taxon>Bacillota</taxon>
        <taxon>Negativicutes</taxon>
        <taxon>Selenomonadales</taxon>
        <taxon>Selenomonadaceae</taxon>
        <taxon>Selenomonas</taxon>
    </lineage>
</organism>
<keyword evidence="10" id="KW-1185">Reference proteome</keyword>
<dbReference type="Pfam" id="PF04879">
    <property type="entry name" value="Molybdop_Fe4S4"/>
    <property type="match status" value="1"/>
</dbReference>
<dbReference type="Gene3D" id="3.40.228.10">
    <property type="entry name" value="Dimethylsulfoxide Reductase, domain 2"/>
    <property type="match status" value="1"/>
</dbReference>
<gene>
    <name evidence="9" type="ORF">FYJ78_10865</name>
</gene>
<proteinExistence type="inferred from homology"/>
<evidence type="ECO:0000256" key="6">
    <source>
        <dbReference type="ARBA" id="ARBA00023004"/>
    </source>
</evidence>
<dbReference type="GO" id="GO:0043546">
    <property type="term" value="F:molybdopterin cofactor binding"/>
    <property type="evidence" value="ECO:0007669"/>
    <property type="project" value="InterPro"/>
</dbReference>
<dbReference type="PANTHER" id="PTHR43742:SF6">
    <property type="entry name" value="OXIDOREDUCTASE YYAE-RELATED"/>
    <property type="match status" value="1"/>
</dbReference>
<comment type="cofactor">
    <cofactor evidence="1">
        <name>Mo-bis(molybdopterin guanine dinucleotide)</name>
        <dbReference type="ChEBI" id="CHEBI:60539"/>
    </cofactor>
</comment>
<dbReference type="SUPFAM" id="SSF50692">
    <property type="entry name" value="ADC-like"/>
    <property type="match status" value="1"/>
</dbReference>
<dbReference type="RefSeq" id="WP_154621411.1">
    <property type="nucleotide sequence ID" value="NZ_VUNL01000013.1"/>
</dbReference>
<name>A0A6I2UU17_9FIRM</name>
<dbReference type="GO" id="GO:0051536">
    <property type="term" value="F:iron-sulfur cluster binding"/>
    <property type="evidence" value="ECO:0007669"/>
    <property type="project" value="UniProtKB-KW"/>
</dbReference>
<dbReference type="SUPFAM" id="SSF53706">
    <property type="entry name" value="Formate dehydrogenase/DMSO reductase, domains 1-3"/>
    <property type="match status" value="1"/>
</dbReference>
<keyword evidence="4" id="KW-0479">Metal-binding</keyword>
<dbReference type="Gene3D" id="2.40.40.20">
    <property type="match status" value="1"/>
</dbReference>
<evidence type="ECO:0000313" key="10">
    <source>
        <dbReference type="Proteomes" id="UP000430222"/>
    </source>
</evidence>
<dbReference type="Proteomes" id="UP000430222">
    <property type="component" value="Unassembled WGS sequence"/>
</dbReference>
<evidence type="ECO:0000313" key="9">
    <source>
        <dbReference type="EMBL" id="MSV25653.1"/>
    </source>
</evidence>
<dbReference type="PROSITE" id="PS51669">
    <property type="entry name" value="4FE4S_MOW_BIS_MGD"/>
    <property type="match status" value="1"/>
</dbReference>
<reference evidence="9 10" key="1">
    <citation type="submission" date="2019-08" db="EMBL/GenBank/DDBJ databases">
        <title>In-depth cultivation of the pig gut microbiome towards novel bacterial diversity and tailored functional studies.</title>
        <authorList>
            <person name="Wylensek D."/>
            <person name="Hitch T.C.A."/>
            <person name="Clavel T."/>
        </authorList>
    </citation>
    <scope>NUCLEOTIDE SEQUENCE [LARGE SCALE GENOMIC DNA]</scope>
    <source>
        <strain evidence="10">WCA-380-WT-3B3</strain>
    </source>
</reference>
<dbReference type="InterPro" id="IPR006656">
    <property type="entry name" value="Mopterin_OxRdtase"/>
</dbReference>
<keyword evidence="5" id="KW-0560">Oxidoreductase</keyword>
<sequence>MEIRKSVCPYDCPDCCGLLIGMENGRAVKVAGDPDHPFTRGTLCPKMAHYERTVYSPLRILTPLRRTGKKGEGRFMPISWEEAISLITEQWKNIIRTNGAESILPYSYAGSMGTIQYSAGHAFFYDLGAASLERTICAPAKACGYQDVMGQTLPTDPQEAQKSDCIILWSISMLATNIHFKHDIDIARAHGAKVYCIDTYRTRTADYADHFIRIRPGTDGALALGMMHVIRRDGLADNAFIAQHVQGWERLCDKILPHYTLGKTADITGVSAATIEELAHAYATAHAPFIRLGSGQSRYGNGAMTSRLITCLPASVGAYAKPGGGLLTSASGSHALDKSIIRRPDKEKPGIRHINMCELGRVLNQKDPASLIKSLYVYSSNPACTAPDQMQVLRGLAREDLFTVVHERFLTDTARYADIVLPATTSLEHSDLYYSYGQYVLERSTAVIAPIGESKSNWQVFSLLAKAMNLPDSFYNQTEEELITALIESTGRFWPLPIDKKKLSAGIPVPLPLPPDYKLDFRTPSGKIEIENPRCQPSLPDYFPPHMNQDPESFSFVNSPDARILDSSFNERNDLLRRHTMELMMHPSDARRLQFIDGQQVQASNAQGRATFTLRITDRTAPGVLVSEGVWWKKHTADGNTNRLTTMRLTDQGGGSTFYDVRINIESAEKQRQKTAEKNTIL</sequence>
<keyword evidence="3" id="KW-0500">Molybdenum</keyword>
<keyword evidence="6" id="KW-0408">Iron</keyword>
<dbReference type="SMART" id="SM00926">
    <property type="entry name" value="Molybdop_Fe4S4"/>
    <property type="match status" value="1"/>
</dbReference>
<evidence type="ECO:0000256" key="7">
    <source>
        <dbReference type="ARBA" id="ARBA00023014"/>
    </source>
</evidence>
<dbReference type="Gene3D" id="3.40.50.740">
    <property type="match status" value="1"/>
</dbReference>
<dbReference type="InterPro" id="IPR009010">
    <property type="entry name" value="Asp_de-COase-like_dom_sf"/>
</dbReference>
<dbReference type="CDD" id="cd02766">
    <property type="entry name" value="MopB_3"/>
    <property type="match status" value="1"/>
</dbReference>
<accession>A0A6I2UU17</accession>
<dbReference type="PANTHER" id="PTHR43742">
    <property type="entry name" value="TRIMETHYLAMINE-N-OXIDE REDUCTASE"/>
    <property type="match status" value="1"/>
</dbReference>
<dbReference type="GO" id="GO:0046872">
    <property type="term" value="F:metal ion binding"/>
    <property type="evidence" value="ECO:0007669"/>
    <property type="project" value="UniProtKB-KW"/>
</dbReference>
<dbReference type="GO" id="GO:0016491">
    <property type="term" value="F:oxidoreductase activity"/>
    <property type="evidence" value="ECO:0007669"/>
    <property type="project" value="UniProtKB-KW"/>
</dbReference>
<dbReference type="InterPro" id="IPR006657">
    <property type="entry name" value="MoPterin_dinucl-bd_dom"/>
</dbReference>
<keyword evidence="7" id="KW-0411">Iron-sulfur</keyword>
<dbReference type="EMBL" id="VUNL01000013">
    <property type="protein sequence ID" value="MSV25653.1"/>
    <property type="molecule type" value="Genomic_DNA"/>
</dbReference>
<dbReference type="AlphaFoldDB" id="A0A6I2UU17"/>
<evidence type="ECO:0000259" key="8">
    <source>
        <dbReference type="PROSITE" id="PS51669"/>
    </source>
</evidence>
<comment type="similarity">
    <text evidence="2">Belongs to the prokaryotic molybdopterin-containing oxidoreductase family.</text>
</comment>
<dbReference type="Pfam" id="PF00384">
    <property type="entry name" value="Molybdopterin"/>
    <property type="match status" value="1"/>
</dbReference>
<dbReference type="Gene3D" id="2.20.25.90">
    <property type="entry name" value="ADC-like domains"/>
    <property type="match status" value="1"/>
</dbReference>
<feature type="domain" description="4Fe-4S Mo/W bis-MGD-type" evidence="8">
    <location>
        <begin position="1"/>
        <end position="58"/>
    </location>
</feature>
<dbReference type="InterPro" id="IPR006963">
    <property type="entry name" value="Mopterin_OxRdtase_4Fe-4S_dom"/>
</dbReference>
<evidence type="ECO:0000256" key="5">
    <source>
        <dbReference type="ARBA" id="ARBA00023002"/>
    </source>
</evidence>
<dbReference type="Gene3D" id="3.30.2070.10">
    <property type="entry name" value="Formate dehydrogenase/DMSO reductase"/>
    <property type="match status" value="1"/>
</dbReference>
<dbReference type="PROSITE" id="PS00490">
    <property type="entry name" value="MOLYBDOPTERIN_PROK_2"/>
    <property type="match status" value="1"/>
</dbReference>
<evidence type="ECO:0000256" key="1">
    <source>
        <dbReference type="ARBA" id="ARBA00001942"/>
    </source>
</evidence>
<comment type="caution">
    <text evidence="9">The sequence shown here is derived from an EMBL/GenBank/DDBJ whole genome shotgun (WGS) entry which is preliminary data.</text>
</comment>
<dbReference type="InterPro" id="IPR006655">
    <property type="entry name" value="Mopterin_OxRdtase_prok_CS"/>
</dbReference>
<dbReference type="InterPro" id="IPR050612">
    <property type="entry name" value="Prok_Mopterin_Oxidored"/>
</dbReference>
<evidence type="ECO:0000256" key="2">
    <source>
        <dbReference type="ARBA" id="ARBA00010312"/>
    </source>
</evidence>
<evidence type="ECO:0000256" key="4">
    <source>
        <dbReference type="ARBA" id="ARBA00022723"/>
    </source>
</evidence>
<dbReference type="Pfam" id="PF01568">
    <property type="entry name" value="Molydop_binding"/>
    <property type="match status" value="1"/>
</dbReference>